<dbReference type="GO" id="GO:0004843">
    <property type="term" value="F:cysteine-type deubiquitinase activity"/>
    <property type="evidence" value="ECO:0007669"/>
    <property type="project" value="UniProtKB-UniRule"/>
</dbReference>
<reference evidence="6" key="2">
    <citation type="journal article" date="2014" name="BMC Genomics">
        <title>An improved genome of the model marine alga Ostreococcus tauri unfolds by assessing Illumina de novo assemblies.</title>
        <authorList>
            <person name="Blanc-Mathieu R."/>
            <person name="Verhelst B."/>
            <person name="Derelle E."/>
            <person name="Rombauts S."/>
            <person name="Bouget F.Y."/>
            <person name="Carre I."/>
            <person name="Chateau A."/>
            <person name="Eyre-Walker A."/>
            <person name="Grimsley N."/>
            <person name="Moreau H."/>
            <person name="Piegu B."/>
            <person name="Rivals E."/>
            <person name="Schackwitz W."/>
            <person name="Van de Peer Y."/>
            <person name="Piganeau G."/>
        </authorList>
    </citation>
    <scope>NUCLEOTIDE SEQUENCE</scope>
    <source>
        <strain evidence="6">RCC4221</strain>
    </source>
</reference>
<keyword evidence="8" id="KW-1185">Reference proteome</keyword>
<keyword evidence="2 3" id="KW-0378">Hydrolase</keyword>
<evidence type="ECO:0000313" key="6">
    <source>
        <dbReference type="EMBL" id="CEG00573.1"/>
    </source>
</evidence>
<comment type="function">
    <text evidence="3">Hydrolase that can remove conjugated ubiquitin from proteins and may therefore play an important regulatory role at the level of protein turnover by preventing degradation.</text>
</comment>
<reference evidence="6 8" key="1">
    <citation type="journal article" date="2006" name="Proc. Natl. Acad. Sci. U.S.A.">
        <title>Genome analysis of the smallest free-living eukaryote Ostreococcus tauri unveils many unique features.</title>
        <authorList>
            <person name="Derelle E."/>
            <person name="Ferraz C."/>
            <person name="Rombauts S."/>
            <person name="Rouze P."/>
            <person name="Worden A.Z."/>
            <person name="Robbens S."/>
            <person name="Partensky F."/>
            <person name="Degroeve S."/>
            <person name="Echeynie S."/>
            <person name="Cooke R."/>
            <person name="Saeys Y."/>
            <person name="Wuyts J."/>
            <person name="Jabbari K."/>
            <person name="Bowler C."/>
            <person name="Panaud O."/>
            <person name="Piegu B."/>
            <person name="Ball S.G."/>
            <person name="Ral J.-P."/>
            <person name="Bouget F.-Y."/>
            <person name="Piganeau G."/>
            <person name="De Baets B."/>
            <person name="Picard A."/>
            <person name="Delseny M."/>
            <person name="Demaille J."/>
            <person name="Van de Peer Y."/>
            <person name="Moreau H."/>
        </authorList>
    </citation>
    <scope>NUCLEOTIDE SEQUENCE [LARGE SCALE GENOMIC DNA]</scope>
    <source>
        <strain evidence="6 8">OTTH0595</strain>
    </source>
</reference>
<dbReference type="GO" id="GO:0016579">
    <property type="term" value="P:protein deubiquitination"/>
    <property type="evidence" value="ECO:0007669"/>
    <property type="project" value="TreeGrafter"/>
</dbReference>
<dbReference type="SUPFAM" id="SSF54001">
    <property type="entry name" value="Cysteine proteinases"/>
    <property type="match status" value="1"/>
</dbReference>
<keyword evidence="3" id="KW-0963">Cytoplasm</keyword>
<dbReference type="OrthoDB" id="409956at2759"/>
<evidence type="ECO:0000259" key="5">
    <source>
        <dbReference type="PROSITE" id="PS50802"/>
    </source>
</evidence>
<evidence type="ECO:0000256" key="3">
    <source>
        <dbReference type="RuleBase" id="RU367104"/>
    </source>
</evidence>
<accession>A0A096P979</accession>
<accession>A0A1Y5I763</accession>
<dbReference type="PANTHER" id="PTHR13312">
    <property type="entry name" value="HIV-INDUCED PROTEIN-7-LIKE PROTEASE"/>
    <property type="match status" value="1"/>
</dbReference>
<evidence type="ECO:0000313" key="7">
    <source>
        <dbReference type="EMBL" id="OUS45399.1"/>
    </source>
</evidence>
<dbReference type="Proteomes" id="UP000195557">
    <property type="component" value="Unassembled WGS sequence"/>
</dbReference>
<dbReference type="AlphaFoldDB" id="A0A096P979"/>
<dbReference type="Pfam" id="PF02338">
    <property type="entry name" value="OTU"/>
    <property type="match status" value="1"/>
</dbReference>
<feature type="domain" description="OTU" evidence="5">
    <location>
        <begin position="65"/>
        <end position="216"/>
    </location>
</feature>
<dbReference type="STRING" id="70448.A0A096P979"/>
<feature type="compositionally biased region" description="Low complexity" evidence="4">
    <location>
        <begin position="7"/>
        <end position="22"/>
    </location>
</feature>
<dbReference type="Proteomes" id="UP000009170">
    <property type="component" value="Unassembled WGS sequence"/>
</dbReference>
<dbReference type="GO" id="GO:0036503">
    <property type="term" value="P:ERAD pathway"/>
    <property type="evidence" value="ECO:0007669"/>
    <property type="project" value="TreeGrafter"/>
</dbReference>
<dbReference type="CDD" id="cd22759">
    <property type="entry name" value="OTU_plant_OTU3-like"/>
    <property type="match status" value="1"/>
</dbReference>
<protein>
    <recommendedName>
        <fullName evidence="3">Ubiquitin thioesterase OTU</fullName>
        <ecNumber evidence="3">3.4.19.12</ecNumber>
    </recommendedName>
</protein>
<sequence length="216" mass="23857">MSDGGRAQSASSAARAAHSSVATNFPPPPLGRPRELAQVAKASAKSKKRTKSGTNKTPRRKGEFYDVVRVRGDGRCMFRALALALANVAGRVMTSGEEEREADELRLAVAESLCRTPEKRQDFSEAVMAISYEQGLETYCRRILEPAFWGGEPELLVLSRLIKRPIMVYIHASQAKNAEGHGFVAIQTYGEEFSKGGKRKPCRLLYNGENHYDLLI</sequence>
<dbReference type="GO" id="GO:0005829">
    <property type="term" value="C:cytosol"/>
    <property type="evidence" value="ECO:0007669"/>
    <property type="project" value="TreeGrafter"/>
</dbReference>
<dbReference type="PROSITE" id="PS50802">
    <property type="entry name" value="OTU"/>
    <property type="match status" value="1"/>
</dbReference>
<comment type="subcellular location">
    <subcellularLocation>
        <location evidence="3">Cytoplasm</location>
    </subcellularLocation>
</comment>
<dbReference type="GO" id="GO:0005634">
    <property type="term" value="C:nucleus"/>
    <property type="evidence" value="ECO:0007669"/>
    <property type="project" value="TreeGrafter"/>
</dbReference>
<comment type="catalytic activity">
    <reaction evidence="1 3">
        <text>Thiol-dependent hydrolysis of ester, thioester, amide, peptide and isopeptide bonds formed by the C-terminal Gly of ubiquitin (a 76-residue protein attached to proteins as an intracellular targeting signal).</text>
        <dbReference type="EC" id="3.4.19.12"/>
    </reaction>
</comment>
<evidence type="ECO:0000256" key="2">
    <source>
        <dbReference type="ARBA" id="ARBA00022801"/>
    </source>
</evidence>
<keyword evidence="7" id="KW-0645">Protease</keyword>
<accession>A0A454Y3H9</accession>
<evidence type="ECO:0000256" key="4">
    <source>
        <dbReference type="SAM" id="MobiDB-lite"/>
    </source>
</evidence>
<dbReference type="EC" id="3.4.19.12" evidence="3"/>
<name>A0A096P979_OSTTA</name>
<dbReference type="FunCoup" id="A0A096P979">
    <property type="interactions" value="597"/>
</dbReference>
<dbReference type="EMBL" id="CAID01000017">
    <property type="protein sequence ID" value="CEG00573.1"/>
    <property type="molecule type" value="Genomic_DNA"/>
</dbReference>
<keyword evidence="3" id="KW-0833">Ubl conjugation pathway</keyword>
<dbReference type="FunFam" id="3.90.70.80:FF:000019">
    <property type="entry name" value="Cysteine proteinases superfamily protein"/>
    <property type="match status" value="1"/>
</dbReference>
<dbReference type="InParanoid" id="A0A096P979"/>
<proteinExistence type="predicted"/>
<gene>
    <name evidence="7" type="ORF">BE221DRAFT_206442</name>
    <name evidence="6" type="ORF">OT_ostta17g01310</name>
</gene>
<evidence type="ECO:0000313" key="8">
    <source>
        <dbReference type="Proteomes" id="UP000009170"/>
    </source>
</evidence>
<evidence type="ECO:0000256" key="1">
    <source>
        <dbReference type="ARBA" id="ARBA00000707"/>
    </source>
</evidence>
<reference evidence="7" key="3">
    <citation type="submission" date="2017-04" db="EMBL/GenBank/DDBJ databases">
        <title>Population genomics of picophytoplankton unveils novel chromosome hypervariability.</title>
        <authorList>
            <consortium name="DOE Joint Genome Institute"/>
            <person name="Blanc-Mathieu R."/>
            <person name="Krasovec M."/>
            <person name="Hebrard M."/>
            <person name="Yau S."/>
            <person name="Desgranges E."/>
            <person name="Martin J."/>
            <person name="Schackwitz W."/>
            <person name="Kuo A."/>
            <person name="Salin G."/>
            <person name="Donnadieu C."/>
            <person name="Desdevises Y."/>
            <person name="Sanchez-Ferandin S."/>
            <person name="Moreau H."/>
            <person name="Rivals E."/>
            <person name="Grigoriev I.V."/>
            <person name="Grimsley N."/>
            <person name="Eyre-Walker A."/>
            <person name="Piganeau G."/>
        </authorList>
    </citation>
    <scope>NUCLEOTIDE SEQUENCE [LARGE SCALE GENOMIC DNA]</scope>
    <source>
        <strain evidence="7">RCC 1115</strain>
    </source>
</reference>
<dbReference type="PANTHER" id="PTHR13312:SF3">
    <property type="entry name" value="OVARIAN TUMOR DOMAIN-CONTAINING DEUBIQUITINATING ENZYME 3"/>
    <property type="match status" value="1"/>
</dbReference>
<feature type="region of interest" description="Disordered" evidence="4">
    <location>
        <begin position="1"/>
        <end position="60"/>
    </location>
</feature>
<dbReference type="InterPro" id="IPR003323">
    <property type="entry name" value="OTU_dom"/>
</dbReference>
<dbReference type="InterPro" id="IPR038765">
    <property type="entry name" value="Papain-like_cys_pep_sf"/>
</dbReference>
<dbReference type="EMBL" id="KZ155790">
    <property type="protein sequence ID" value="OUS45399.1"/>
    <property type="molecule type" value="Genomic_DNA"/>
</dbReference>
<dbReference type="Gene3D" id="3.90.70.80">
    <property type="match status" value="1"/>
</dbReference>
<keyword evidence="3" id="KW-0788">Thiol protease</keyword>
<dbReference type="GO" id="GO:0030968">
    <property type="term" value="P:endoplasmic reticulum unfolded protein response"/>
    <property type="evidence" value="ECO:0007669"/>
    <property type="project" value="TreeGrafter"/>
</dbReference>
<organism evidence="6 8">
    <name type="scientific">Ostreococcus tauri</name>
    <name type="common">Marine green alga</name>
    <dbReference type="NCBI Taxonomy" id="70448"/>
    <lineage>
        <taxon>Eukaryota</taxon>
        <taxon>Viridiplantae</taxon>
        <taxon>Chlorophyta</taxon>
        <taxon>Mamiellophyceae</taxon>
        <taxon>Mamiellales</taxon>
        <taxon>Bathycoccaceae</taxon>
        <taxon>Ostreococcus</taxon>
    </lineage>
</organism>